<dbReference type="Gene3D" id="3.90.550.10">
    <property type="entry name" value="Spore Coat Polysaccharide Biosynthesis Protein SpsA, Chain A"/>
    <property type="match status" value="1"/>
</dbReference>
<dbReference type="PANTHER" id="PTHR43584:SF8">
    <property type="entry name" value="N-ACETYLMURAMATE ALPHA-1-PHOSPHATE URIDYLYLTRANSFERASE"/>
    <property type="match status" value="1"/>
</dbReference>
<keyword evidence="1" id="KW-0808">Transferase</keyword>
<protein>
    <submittedName>
        <fullName evidence="5">Nucleotidyltransferase family protein</fullName>
    </submittedName>
</protein>
<accession>A0ABU1DFA7</accession>
<reference evidence="5" key="1">
    <citation type="submission" date="2020-10" db="EMBL/GenBank/DDBJ databases">
        <authorList>
            <person name="Abbas A."/>
            <person name="Razzaq R."/>
            <person name="Waqas M."/>
            <person name="Abbas N."/>
            <person name="Nielsen T.K."/>
            <person name="Hansen L.H."/>
            <person name="Hussain S."/>
            <person name="Shahid M."/>
        </authorList>
    </citation>
    <scope>NUCLEOTIDE SEQUENCE</scope>
    <source>
        <strain evidence="5">S14</strain>
    </source>
</reference>
<dbReference type="RefSeq" id="WP_309390848.1">
    <property type="nucleotide sequence ID" value="NZ_JADBEO010000015.1"/>
</dbReference>
<dbReference type="EMBL" id="JADBEO010000015">
    <property type="protein sequence ID" value="MDR4306718.1"/>
    <property type="molecule type" value="Genomic_DNA"/>
</dbReference>
<dbReference type="InterPro" id="IPR025877">
    <property type="entry name" value="MobA-like_NTP_Trfase"/>
</dbReference>
<evidence type="ECO:0000256" key="3">
    <source>
        <dbReference type="ARBA" id="ARBA00022842"/>
    </source>
</evidence>
<keyword evidence="6" id="KW-1185">Reference proteome</keyword>
<dbReference type="InterPro" id="IPR029044">
    <property type="entry name" value="Nucleotide-diphossugar_trans"/>
</dbReference>
<keyword evidence="2" id="KW-0548">Nucleotidyltransferase</keyword>
<proteinExistence type="predicted"/>
<organism evidence="5 6">
    <name type="scientific">Chelatococcus sambhunathii</name>
    <dbReference type="NCBI Taxonomy" id="363953"/>
    <lineage>
        <taxon>Bacteria</taxon>
        <taxon>Pseudomonadati</taxon>
        <taxon>Pseudomonadota</taxon>
        <taxon>Alphaproteobacteria</taxon>
        <taxon>Hyphomicrobiales</taxon>
        <taxon>Chelatococcaceae</taxon>
        <taxon>Chelatococcus</taxon>
    </lineage>
</organism>
<dbReference type="Proteomes" id="UP001181622">
    <property type="component" value="Unassembled WGS sequence"/>
</dbReference>
<dbReference type="CDD" id="cd06422">
    <property type="entry name" value="NTP_transferase_like_1"/>
    <property type="match status" value="1"/>
</dbReference>
<dbReference type="InterPro" id="IPR050065">
    <property type="entry name" value="GlmU-like"/>
</dbReference>
<dbReference type="SUPFAM" id="SSF53448">
    <property type="entry name" value="Nucleotide-diphospho-sugar transferases"/>
    <property type="match status" value="1"/>
</dbReference>
<evidence type="ECO:0000259" key="4">
    <source>
        <dbReference type="Pfam" id="PF12804"/>
    </source>
</evidence>
<evidence type="ECO:0000313" key="5">
    <source>
        <dbReference type="EMBL" id="MDR4306718.1"/>
    </source>
</evidence>
<comment type="caution">
    <text evidence="5">The sequence shown here is derived from an EMBL/GenBank/DDBJ whole genome shotgun (WGS) entry which is preliminary data.</text>
</comment>
<sequence>MVSPPPRTRRGRRLSAPSDAMVLAAGLGTRMKPITDFKPKPLVEVAGKTLLDHVLDKLADAGVAHAVVNVHHHADQMEAHLARRQAPRVTVSDERDGLLDSGGGVVKALPELSGEAFYVLNADTFWLDGASRNLERLAEIWDPERMDTLLLVAALTASVGFDGAGDFSFSSDGRLRRRAERQVTPFAYAGAAIMSRAAFDGAPEGPFSLNRLWNKAIEADRLFGLRLDGVWLHVGTPQAIVEAEQAIALSVA</sequence>
<evidence type="ECO:0000256" key="1">
    <source>
        <dbReference type="ARBA" id="ARBA00022679"/>
    </source>
</evidence>
<name>A0ABU1DFA7_9HYPH</name>
<evidence type="ECO:0000313" key="6">
    <source>
        <dbReference type="Proteomes" id="UP001181622"/>
    </source>
</evidence>
<feature type="domain" description="MobA-like NTP transferase" evidence="4">
    <location>
        <begin position="20"/>
        <end position="147"/>
    </location>
</feature>
<evidence type="ECO:0000256" key="2">
    <source>
        <dbReference type="ARBA" id="ARBA00022695"/>
    </source>
</evidence>
<dbReference type="PANTHER" id="PTHR43584">
    <property type="entry name" value="NUCLEOTIDYL TRANSFERASE"/>
    <property type="match status" value="1"/>
</dbReference>
<gene>
    <name evidence="5" type="ORF">IHQ68_08815</name>
</gene>
<dbReference type="Pfam" id="PF12804">
    <property type="entry name" value="NTP_transf_3"/>
    <property type="match status" value="1"/>
</dbReference>
<keyword evidence="3" id="KW-0460">Magnesium</keyword>